<keyword evidence="8" id="KW-1185">Reference proteome</keyword>
<dbReference type="CDD" id="cd06574">
    <property type="entry name" value="TM_PBP1_branched-chain-AA_like"/>
    <property type="match status" value="1"/>
</dbReference>
<keyword evidence="4 6" id="KW-1133">Transmembrane helix</keyword>
<proteinExistence type="predicted"/>
<dbReference type="PANTHER" id="PTHR32196:SF69">
    <property type="entry name" value="BRANCHED-CHAIN AMINO ACID TRANSPORT SYSTEM, PERMEASE PROTEIN"/>
    <property type="match status" value="1"/>
</dbReference>
<evidence type="ECO:0000256" key="6">
    <source>
        <dbReference type="SAM" id="Phobius"/>
    </source>
</evidence>
<dbReference type="AlphaFoldDB" id="A0A7W8FTX2"/>
<feature type="transmembrane region" description="Helical" evidence="6">
    <location>
        <begin position="262"/>
        <end position="279"/>
    </location>
</feature>
<evidence type="ECO:0000256" key="4">
    <source>
        <dbReference type="ARBA" id="ARBA00022989"/>
    </source>
</evidence>
<comment type="caution">
    <text evidence="7">The sequence shown here is derived from an EMBL/GenBank/DDBJ whole genome shotgun (WGS) entry which is preliminary data.</text>
</comment>
<feature type="transmembrane region" description="Helical" evidence="6">
    <location>
        <begin position="58"/>
        <end position="78"/>
    </location>
</feature>
<keyword evidence="2" id="KW-1003">Cell membrane</keyword>
<protein>
    <submittedName>
        <fullName evidence="7">Putative ABC transport system permease protein</fullName>
    </submittedName>
</protein>
<dbReference type="InterPro" id="IPR001851">
    <property type="entry name" value="ABC_transp_permease"/>
</dbReference>
<organism evidence="7 8">
    <name type="scientific">Catenisphaera adipataccumulans</name>
    <dbReference type="NCBI Taxonomy" id="700500"/>
    <lineage>
        <taxon>Bacteria</taxon>
        <taxon>Bacillati</taxon>
        <taxon>Bacillota</taxon>
        <taxon>Erysipelotrichia</taxon>
        <taxon>Erysipelotrichales</taxon>
        <taxon>Erysipelotrichaceae</taxon>
        <taxon>Catenisphaera</taxon>
    </lineage>
</organism>
<evidence type="ECO:0000313" key="8">
    <source>
        <dbReference type="Proteomes" id="UP000539953"/>
    </source>
</evidence>
<dbReference type="Pfam" id="PF02653">
    <property type="entry name" value="BPD_transp_2"/>
    <property type="match status" value="1"/>
</dbReference>
<name>A0A7W8FTX2_9FIRM</name>
<evidence type="ECO:0000256" key="3">
    <source>
        <dbReference type="ARBA" id="ARBA00022692"/>
    </source>
</evidence>
<comment type="subcellular location">
    <subcellularLocation>
        <location evidence="1">Cell membrane</location>
        <topology evidence="1">Multi-pass membrane protein</topology>
    </subcellularLocation>
</comment>
<dbReference type="RefSeq" id="WP_183326353.1">
    <property type="nucleotide sequence ID" value="NZ_JACHHK010000001.1"/>
</dbReference>
<feature type="transmembrane region" description="Helical" evidence="6">
    <location>
        <begin position="12"/>
        <end position="30"/>
    </location>
</feature>
<dbReference type="GO" id="GO:0022857">
    <property type="term" value="F:transmembrane transporter activity"/>
    <property type="evidence" value="ECO:0007669"/>
    <property type="project" value="InterPro"/>
</dbReference>
<evidence type="ECO:0000256" key="2">
    <source>
        <dbReference type="ARBA" id="ARBA00022475"/>
    </source>
</evidence>
<feature type="transmembrane region" description="Helical" evidence="6">
    <location>
        <begin position="205"/>
        <end position="226"/>
    </location>
</feature>
<evidence type="ECO:0000256" key="5">
    <source>
        <dbReference type="ARBA" id="ARBA00023136"/>
    </source>
</evidence>
<sequence length="288" mass="30743">MTVNVLLKALELGLILAVLSEGVYVSFRILNIPDMTVDGSFSTGAAVVAVSTMAGQPYLGLCWAFLAGCVCGLVTAFLQTKMKIQPLLAGIITMTGLYSINLRIMGSMPNMPLLSLDPDCASMFDTVDQPLLVLIPLIAVLALVLYWFFKTNLGLQIRATGDNEAMVRSSSINVDRMKFIAFGLSNGLVALSGALFAQYNHFADVTGGTGMMVIGLAGIIVGEAIIQKRTIGFGILSAILGACIYRVLYTLALQFGVPSGDMNLISALLVAITISIPYIRKKRRGEYA</sequence>
<evidence type="ECO:0000313" key="7">
    <source>
        <dbReference type="EMBL" id="MBB5182004.1"/>
    </source>
</evidence>
<feature type="transmembrane region" description="Helical" evidence="6">
    <location>
        <begin position="131"/>
        <end position="149"/>
    </location>
</feature>
<accession>A0A7W8FTX2</accession>
<dbReference type="Proteomes" id="UP000539953">
    <property type="component" value="Unassembled WGS sequence"/>
</dbReference>
<dbReference type="EMBL" id="JACHHK010000001">
    <property type="protein sequence ID" value="MBB5182004.1"/>
    <property type="molecule type" value="Genomic_DNA"/>
</dbReference>
<keyword evidence="3 6" id="KW-0812">Transmembrane</keyword>
<reference evidence="7 8" key="1">
    <citation type="submission" date="2020-08" db="EMBL/GenBank/DDBJ databases">
        <title>Genomic Encyclopedia of Type Strains, Phase IV (KMG-IV): sequencing the most valuable type-strain genomes for metagenomic binning, comparative biology and taxonomic classification.</title>
        <authorList>
            <person name="Goeker M."/>
        </authorList>
    </citation>
    <scope>NUCLEOTIDE SEQUENCE [LARGE SCALE GENOMIC DNA]</scope>
    <source>
        <strain evidence="7 8">DSM 25799</strain>
    </source>
</reference>
<feature type="transmembrane region" description="Helical" evidence="6">
    <location>
        <begin position="179"/>
        <end position="199"/>
    </location>
</feature>
<dbReference type="PANTHER" id="PTHR32196">
    <property type="entry name" value="ABC TRANSPORTER PERMEASE PROTEIN YPHD-RELATED-RELATED"/>
    <property type="match status" value="1"/>
</dbReference>
<evidence type="ECO:0000256" key="1">
    <source>
        <dbReference type="ARBA" id="ARBA00004651"/>
    </source>
</evidence>
<keyword evidence="5 6" id="KW-0472">Membrane</keyword>
<gene>
    <name evidence="7" type="ORF">HNQ47_000007</name>
</gene>
<dbReference type="GO" id="GO:0005886">
    <property type="term" value="C:plasma membrane"/>
    <property type="evidence" value="ECO:0007669"/>
    <property type="project" value="UniProtKB-SubCell"/>
</dbReference>
<feature type="transmembrane region" description="Helical" evidence="6">
    <location>
        <begin position="233"/>
        <end position="256"/>
    </location>
</feature>
<feature type="transmembrane region" description="Helical" evidence="6">
    <location>
        <begin position="87"/>
        <end position="106"/>
    </location>
</feature>